<comment type="caution">
    <text evidence="2">The sequence shown here is derived from an EMBL/GenBank/DDBJ whole genome shotgun (WGS) entry which is preliminary data.</text>
</comment>
<accession>A0ABN1ULY1</accession>
<feature type="region of interest" description="Disordered" evidence="1">
    <location>
        <begin position="78"/>
        <end position="100"/>
    </location>
</feature>
<name>A0ABN1ULY1_9ACTN</name>
<dbReference type="EMBL" id="BAAAJE010000020">
    <property type="protein sequence ID" value="GAA1154864.1"/>
    <property type="molecule type" value="Genomic_DNA"/>
</dbReference>
<evidence type="ECO:0000313" key="3">
    <source>
        <dbReference type="Proteomes" id="UP001499979"/>
    </source>
</evidence>
<dbReference type="RefSeq" id="WP_343909041.1">
    <property type="nucleotide sequence ID" value="NZ_BAAAJE010000020.1"/>
</dbReference>
<organism evidence="2 3">
    <name type="scientific">Nocardioides aquiterrae</name>
    <dbReference type="NCBI Taxonomy" id="203799"/>
    <lineage>
        <taxon>Bacteria</taxon>
        <taxon>Bacillati</taxon>
        <taxon>Actinomycetota</taxon>
        <taxon>Actinomycetes</taxon>
        <taxon>Propionibacteriales</taxon>
        <taxon>Nocardioidaceae</taxon>
        <taxon>Nocardioides</taxon>
    </lineage>
</organism>
<evidence type="ECO:0008006" key="4">
    <source>
        <dbReference type="Google" id="ProtNLM"/>
    </source>
</evidence>
<protein>
    <recommendedName>
        <fullName evidence="4">DUF222 domain-containing protein</fullName>
    </recommendedName>
</protein>
<proteinExistence type="predicted"/>
<dbReference type="Proteomes" id="UP001499979">
    <property type="component" value="Unassembled WGS sequence"/>
</dbReference>
<keyword evidence="3" id="KW-1185">Reference proteome</keyword>
<evidence type="ECO:0000313" key="2">
    <source>
        <dbReference type="EMBL" id="GAA1154864.1"/>
    </source>
</evidence>
<feature type="compositionally biased region" description="Low complexity" evidence="1">
    <location>
        <begin position="79"/>
        <end position="91"/>
    </location>
</feature>
<reference evidence="2 3" key="1">
    <citation type="journal article" date="2019" name="Int. J. Syst. Evol. Microbiol.">
        <title>The Global Catalogue of Microorganisms (GCM) 10K type strain sequencing project: providing services to taxonomists for standard genome sequencing and annotation.</title>
        <authorList>
            <consortium name="The Broad Institute Genomics Platform"/>
            <consortium name="The Broad Institute Genome Sequencing Center for Infectious Disease"/>
            <person name="Wu L."/>
            <person name="Ma J."/>
        </authorList>
    </citation>
    <scope>NUCLEOTIDE SEQUENCE [LARGE SCALE GENOMIC DNA]</scope>
    <source>
        <strain evidence="2 3">JCM 11813</strain>
    </source>
</reference>
<sequence length="100" mass="10555">MPKKDAATERQLVAKIAAHESWAQTPNRSARTAPARAALDQKFLDAAGGDPVRAAHLREAHFARLALKSAQARRKARELTATAEAAESELAQTGGLDGAA</sequence>
<gene>
    <name evidence="2" type="ORF">GCM10009606_36350</name>
</gene>
<evidence type="ECO:0000256" key="1">
    <source>
        <dbReference type="SAM" id="MobiDB-lite"/>
    </source>
</evidence>